<dbReference type="GO" id="GO:0016829">
    <property type="term" value="F:lyase activity"/>
    <property type="evidence" value="ECO:0007669"/>
    <property type="project" value="UniProtKB-KW"/>
</dbReference>
<dbReference type="EMBL" id="AP026802">
    <property type="protein sequence ID" value="BDR58067.1"/>
    <property type="molecule type" value="Genomic_DNA"/>
</dbReference>
<dbReference type="Gene3D" id="3.10.180.10">
    <property type="entry name" value="2,3-Dihydroxybiphenyl 1,2-Dioxygenase, domain 1"/>
    <property type="match status" value="1"/>
</dbReference>
<dbReference type="KEGG" id="xap:XA3_05080"/>
<reference evidence="2 3" key="1">
    <citation type="journal article" date="2023" name="Microbiol. Spectr.">
        <title>Symbiosis of Carpenter Bees with Uncharacterized Lactic Acid Bacteria Showing NAD Auxotrophy.</title>
        <authorList>
            <person name="Kawasaki S."/>
            <person name="Ozawa K."/>
            <person name="Mori T."/>
            <person name="Yamamoto A."/>
            <person name="Ito M."/>
            <person name="Ohkuma M."/>
            <person name="Sakamoto M."/>
            <person name="Matsutani M."/>
        </authorList>
    </citation>
    <scope>NUCLEOTIDE SEQUENCE [LARGE SCALE GENOMIC DNA]</scope>
    <source>
        <strain evidence="2 3">XA3</strain>
    </source>
</reference>
<feature type="domain" description="VOC" evidence="1">
    <location>
        <begin position="7"/>
        <end position="124"/>
    </location>
</feature>
<sequence length="125" mass="14287">MSNFFNGLQHIGIPTENFKFSEDVYSKLGFKLIQTEDNQGSKVGFFELGNLILEVWEAETAPTAGAINHFALDTNDIEAAFSFVKGLNLELIDPEIQQLPFWEHGIRYFNFYGPNHEIIEICQKK</sequence>
<dbReference type="Proteomes" id="UP001321861">
    <property type="component" value="Chromosome"/>
</dbReference>
<dbReference type="InterPro" id="IPR004360">
    <property type="entry name" value="Glyas_Fos-R_dOase_dom"/>
</dbReference>
<name>A0AAU9DBA6_9LACO</name>
<proteinExistence type="predicted"/>
<dbReference type="InterPro" id="IPR037523">
    <property type="entry name" value="VOC_core"/>
</dbReference>
<keyword evidence="2" id="KW-0456">Lyase</keyword>
<dbReference type="AlphaFoldDB" id="A0AAU9DBA6"/>
<evidence type="ECO:0000313" key="2">
    <source>
        <dbReference type="EMBL" id="BDR58067.1"/>
    </source>
</evidence>
<evidence type="ECO:0000313" key="3">
    <source>
        <dbReference type="Proteomes" id="UP001321861"/>
    </source>
</evidence>
<dbReference type="Pfam" id="PF00903">
    <property type="entry name" value="Glyoxalase"/>
    <property type="match status" value="1"/>
</dbReference>
<dbReference type="PROSITE" id="PS51819">
    <property type="entry name" value="VOC"/>
    <property type="match status" value="1"/>
</dbReference>
<protein>
    <submittedName>
        <fullName evidence="2">Lactoylglutathione lyase</fullName>
    </submittedName>
</protein>
<organism evidence="2 3">
    <name type="scientific">Xylocopilactobacillus apicola</name>
    <dbReference type="NCBI Taxonomy" id="2932184"/>
    <lineage>
        <taxon>Bacteria</taxon>
        <taxon>Bacillati</taxon>
        <taxon>Bacillota</taxon>
        <taxon>Bacilli</taxon>
        <taxon>Lactobacillales</taxon>
        <taxon>Lactobacillaceae</taxon>
        <taxon>Xylocopilactobacillus</taxon>
    </lineage>
</organism>
<dbReference type="InterPro" id="IPR029068">
    <property type="entry name" value="Glyas_Bleomycin-R_OHBP_Dase"/>
</dbReference>
<keyword evidence="3" id="KW-1185">Reference proteome</keyword>
<evidence type="ECO:0000259" key="1">
    <source>
        <dbReference type="PROSITE" id="PS51819"/>
    </source>
</evidence>
<dbReference type="RefSeq" id="WP_317635988.1">
    <property type="nucleotide sequence ID" value="NZ_AP026802.1"/>
</dbReference>
<accession>A0AAU9DBA6</accession>
<gene>
    <name evidence="2" type="primary">gloA2</name>
    <name evidence="2" type="ORF">XA3_05080</name>
</gene>
<dbReference type="SUPFAM" id="SSF54593">
    <property type="entry name" value="Glyoxalase/Bleomycin resistance protein/Dihydroxybiphenyl dioxygenase"/>
    <property type="match status" value="1"/>
</dbReference>